<keyword evidence="3" id="KW-0378">Hydrolase</keyword>
<dbReference type="SUPFAM" id="SSF56601">
    <property type="entry name" value="beta-lactamase/transpeptidase-like"/>
    <property type="match status" value="1"/>
</dbReference>
<evidence type="ECO:0000256" key="1">
    <source>
        <dbReference type="SAM" id="MobiDB-lite"/>
    </source>
</evidence>
<feature type="compositionally biased region" description="Basic and acidic residues" evidence="1">
    <location>
        <begin position="1"/>
        <end position="10"/>
    </location>
</feature>
<dbReference type="Gene3D" id="3.40.710.10">
    <property type="entry name" value="DD-peptidase/beta-lactamase superfamily"/>
    <property type="match status" value="1"/>
</dbReference>
<organism evidence="3 4">
    <name type="scientific">Jiangella asiatica</name>
    <dbReference type="NCBI Taxonomy" id="2530372"/>
    <lineage>
        <taxon>Bacteria</taxon>
        <taxon>Bacillati</taxon>
        <taxon>Actinomycetota</taxon>
        <taxon>Actinomycetes</taxon>
        <taxon>Jiangellales</taxon>
        <taxon>Jiangellaceae</taxon>
        <taxon>Jiangella</taxon>
    </lineage>
</organism>
<dbReference type="AlphaFoldDB" id="A0A4R5CM26"/>
<protein>
    <submittedName>
        <fullName evidence="3">Class A beta-lactamase-related serine hydrolase</fullName>
    </submittedName>
</protein>
<comment type="caution">
    <text evidence="3">The sequence shown here is derived from an EMBL/GenBank/DDBJ whole genome shotgun (WGS) entry which is preliminary data.</text>
</comment>
<reference evidence="3 4" key="1">
    <citation type="submission" date="2019-03" db="EMBL/GenBank/DDBJ databases">
        <title>Draft genome sequences of novel Actinobacteria.</title>
        <authorList>
            <person name="Sahin N."/>
            <person name="Ay H."/>
            <person name="Saygin H."/>
        </authorList>
    </citation>
    <scope>NUCLEOTIDE SEQUENCE [LARGE SCALE GENOMIC DNA]</scope>
    <source>
        <strain evidence="3 4">5K138</strain>
    </source>
</reference>
<gene>
    <name evidence="3" type="ORF">E1269_23865</name>
</gene>
<feature type="compositionally biased region" description="Low complexity" evidence="1">
    <location>
        <begin position="58"/>
        <end position="69"/>
    </location>
</feature>
<dbReference type="InterPro" id="IPR001466">
    <property type="entry name" value="Beta-lactam-related"/>
</dbReference>
<dbReference type="PROSITE" id="PS51318">
    <property type="entry name" value="TAT"/>
    <property type="match status" value="1"/>
</dbReference>
<dbReference type="PANTHER" id="PTHR46825">
    <property type="entry name" value="D-ALANYL-D-ALANINE-CARBOXYPEPTIDASE/ENDOPEPTIDASE AMPH"/>
    <property type="match status" value="1"/>
</dbReference>
<dbReference type="OrthoDB" id="3863176at2"/>
<dbReference type="InterPro" id="IPR012338">
    <property type="entry name" value="Beta-lactam/transpept-like"/>
</dbReference>
<dbReference type="EMBL" id="SMKZ01000044">
    <property type="protein sequence ID" value="TDE01026.1"/>
    <property type="molecule type" value="Genomic_DNA"/>
</dbReference>
<feature type="domain" description="Beta-lactamase-related" evidence="2">
    <location>
        <begin position="86"/>
        <end position="412"/>
    </location>
</feature>
<name>A0A4R5CM26_9ACTN</name>
<evidence type="ECO:0000313" key="4">
    <source>
        <dbReference type="Proteomes" id="UP000294739"/>
    </source>
</evidence>
<feature type="region of interest" description="Disordered" evidence="1">
    <location>
        <begin position="58"/>
        <end position="79"/>
    </location>
</feature>
<dbReference type="Pfam" id="PF00144">
    <property type="entry name" value="Beta-lactamase"/>
    <property type="match status" value="1"/>
</dbReference>
<feature type="region of interest" description="Disordered" evidence="1">
    <location>
        <begin position="1"/>
        <end position="26"/>
    </location>
</feature>
<dbReference type="InParanoid" id="A0A4R5CM26"/>
<sequence>MHERDLDSRRVVGAAGTRHRAQANGADVTGFSRRSVLRALGAAGAASAASGVALSAAPAPAGAAGSGSPDHGRVPDDLRPGGAYDRFVAELAERDEFSGTILVSQRGRTVLSRSYGLADKEREIPNARDTIFATGSVTKLFTAIAVVQLAEREQLRFHQTVGEFLDGFAPEVADAVTVHHLLIHTSGLGDYVQTDAWKEGRQVWDSPEEIMAGISGIVRGQPAPAVPPGDAEAYSNSGYHVLGEIVAAVSGQPYYDYVREHVFGSADMTDADFYTKPAWRDDPRIAIPYTLDAAGDRVDALDQLPYTGAPAGNAHATADGLAGFARALDDDDLLGSLYRGIYLDTKRPGLWSDTQDMPSQVKFNTYGPHALLVNEQWGLGHNGGAPGIGAYLEWYPAQDIVSVVLCNYDAQMTSTIAATARRIAMGGDW</sequence>
<dbReference type="GO" id="GO:0016787">
    <property type="term" value="F:hydrolase activity"/>
    <property type="evidence" value="ECO:0007669"/>
    <property type="project" value="UniProtKB-KW"/>
</dbReference>
<dbReference type="PANTHER" id="PTHR46825:SF9">
    <property type="entry name" value="BETA-LACTAMASE-RELATED DOMAIN-CONTAINING PROTEIN"/>
    <property type="match status" value="1"/>
</dbReference>
<feature type="compositionally biased region" description="Basic and acidic residues" evidence="1">
    <location>
        <begin position="70"/>
        <end position="79"/>
    </location>
</feature>
<dbReference type="InterPro" id="IPR006311">
    <property type="entry name" value="TAT_signal"/>
</dbReference>
<dbReference type="Proteomes" id="UP000294739">
    <property type="component" value="Unassembled WGS sequence"/>
</dbReference>
<dbReference type="InterPro" id="IPR050491">
    <property type="entry name" value="AmpC-like"/>
</dbReference>
<accession>A0A4R5CM26</accession>
<evidence type="ECO:0000259" key="2">
    <source>
        <dbReference type="Pfam" id="PF00144"/>
    </source>
</evidence>
<keyword evidence="4" id="KW-1185">Reference proteome</keyword>
<proteinExistence type="predicted"/>
<evidence type="ECO:0000313" key="3">
    <source>
        <dbReference type="EMBL" id="TDE01026.1"/>
    </source>
</evidence>